<protein>
    <recommendedName>
        <fullName evidence="7">Glycerol-3-phosphate dehydrogenase</fullName>
        <ecNumber evidence="7">1.1.5.3</ecNumber>
    </recommendedName>
</protein>
<evidence type="ECO:0000256" key="6">
    <source>
        <dbReference type="ARBA" id="ARBA00023002"/>
    </source>
</evidence>
<comment type="catalytic activity">
    <reaction evidence="7">
        <text>a quinone + sn-glycerol 3-phosphate = dihydroxyacetone phosphate + a quinol</text>
        <dbReference type="Rhea" id="RHEA:18977"/>
        <dbReference type="ChEBI" id="CHEBI:24646"/>
        <dbReference type="ChEBI" id="CHEBI:57597"/>
        <dbReference type="ChEBI" id="CHEBI:57642"/>
        <dbReference type="ChEBI" id="CHEBI:132124"/>
        <dbReference type="EC" id="1.1.5.3"/>
    </reaction>
</comment>
<dbReference type="EC" id="1.1.5.3" evidence="7"/>
<evidence type="ECO:0000256" key="3">
    <source>
        <dbReference type="ARBA" id="ARBA00022630"/>
    </source>
</evidence>
<dbReference type="RefSeq" id="WP_012225247.1">
    <property type="nucleotide sequence ID" value="NZ_HG422565.1"/>
</dbReference>
<evidence type="ECO:0000256" key="4">
    <source>
        <dbReference type="ARBA" id="ARBA00022798"/>
    </source>
</evidence>
<feature type="domain" description="FAD dependent oxidoreductase" evidence="8">
    <location>
        <begin position="25"/>
        <end position="388"/>
    </location>
</feature>
<dbReference type="STRING" id="1229780.BN381_170034"/>
<dbReference type="Pfam" id="PF01266">
    <property type="entry name" value="DAO"/>
    <property type="match status" value="1"/>
</dbReference>
<evidence type="ECO:0000259" key="9">
    <source>
        <dbReference type="Pfam" id="PF16901"/>
    </source>
</evidence>
<evidence type="ECO:0000256" key="1">
    <source>
        <dbReference type="ARBA" id="ARBA00001974"/>
    </source>
</evidence>
<proteinExistence type="inferred from homology"/>
<dbReference type="Gene3D" id="3.50.50.60">
    <property type="entry name" value="FAD/NAD(P)-binding domain"/>
    <property type="match status" value="1"/>
</dbReference>
<dbReference type="Gene3D" id="3.30.9.10">
    <property type="entry name" value="D-Amino Acid Oxidase, subunit A, domain 2"/>
    <property type="match status" value="1"/>
</dbReference>
<feature type="domain" description="Alpha-glycerophosphate oxidase C-terminal" evidence="9">
    <location>
        <begin position="416"/>
        <end position="535"/>
    </location>
</feature>
<organism evidence="10 11">
    <name type="scientific">Candidatus Neomicrothrix parvicella RN1</name>
    <dbReference type="NCBI Taxonomy" id="1229780"/>
    <lineage>
        <taxon>Bacteria</taxon>
        <taxon>Bacillati</taxon>
        <taxon>Actinomycetota</taxon>
        <taxon>Acidimicrobiia</taxon>
        <taxon>Acidimicrobiales</taxon>
        <taxon>Microthrixaceae</taxon>
        <taxon>Candidatus Neomicrothrix</taxon>
    </lineage>
</organism>
<dbReference type="PROSITE" id="PS00977">
    <property type="entry name" value="FAD_G3PDH_1"/>
    <property type="match status" value="1"/>
</dbReference>
<dbReference type="InterPro" id="IPR038299">
    <property type="entry name" value="DAO_C_sf"/>
</dbReference>
<accession>R4YXT6</accession>
<dbReference type="InterPro" id="IPR000447">
    <property type="entry name" value="G3P_DH_FAD-dep"/>
</dbReference>
<dbReference type="GO" id="GO:0004368">
    <property type="term" value="F:glycerol-3-phosphate dehydrogenase (quinone) activity"/>
    <property type="evidence" value="ECO:0007669"/>
    <property type="project" value="UniProtKB-EC"/>
</dbReference>
<dbReference type="GO" id="GO:0006071">
    <property type="term" value="P:glycerol metabolic process"/>
    <property type="evidence" value="ECO:0007669"/>
    <property type="project" value="UniProtKB-KW"/>
</dbReference>
<comment type="caution">
    <text evidence="10">The sequence shown here is derived from an EMBL/GenBank/DDBJ whole genome shotgun (WGS) entry which is preliminary data.</text>
</comment>
<dbReference type="GO" id="GO:0009331">
    <property type="term" value="C:glycerol-3-phosphate dehydrogenase (FAD) complex"/>
    <property type="evidence" value="ECO:0007669"/>
    <property type="project" value="UniProtKB-UniRule"/>
</dbReference>
<keyword evidence="4" id="KW-0319">Glycerol metabolism</keyword>
<evidence type="ECO:0000259" key="8">
    <source>
        <dbReference type="Pfam" id="PF01266"/>
    </source>
</evidence>
<dbReference type="eggNOG" id="COG0578">
    <property type="taxonomic scope" value="Bacteria"/>
</dbReference>
<evidence type="ECO:0000256" key="2">
    <source>
        <dbReference type="ARBA" id="ARBA00007330"/>
    </source>
</evidence>
<dbReference type="PANTHER" id="PTHR11985">
    <property type="entry name" value="GLYCEROL-3-PHOSPHATE DEHYDROGENASE"/>
    <property type="match status" value="1"/>
</dbReference>
<dbReference type="PROSITE" id="PS00978">
    <property type="entry name" value="FAD_G3PDH_2"/>
    <property type="match status" value="1"/>
</dbReference>
<evidence type="ECO:0000313" key="10">
    <source>
        <dbReference type="EMBL" id="CCM63113.1"/>
    </source>
</evidence>
<comment type="cofactor">
    <cofactor evidence="1 7">
        <name>FAD</name>
        <dbReference type="ChEBI" id="CHEBI:57692"/>
    </cofactor>
</comment>
<dbReference type="Pfam" id="PF16901">
    <property type="entry name" value="DAO_C"/>
    <property type="match status" value="1"/>
</dbReference>
<dbReference type="InterPro" id="IPR006076">
    <property type="entry name" value="FAD-dep_OxRdtase"/>
</dbReference>
<reference evidence="10 11" key="1">
    <citation type="journal article" date="2013" name="ISME J.">
        <title>Metabolic model for the filamentous 'Candidatus Microthrix parvicella' based on genomic and metagenomic analyses.</title>
        <authorList>
            <person name="Jon McIlroy S."/>
            <person name="Kristiansen R."/>
            <person name="Albertsen M."/>
            <person name="Michael Karst S."/>
            <person name="Rossetti S."/>
            <person name="Lund Nielsen J."/>
            <person name="Tandoi V."/>
            <person name="James Seviour R."/>
            <person name="Nielsen P.H."/>
        </authorList>
    </citation>
    <scope>NUCLEOTIDE SEQUENCE [LARGE SCALE GENOMIC DNA]</scope>
    <source>
        <strain evidence="10 11">RN1</strain>
    </source>
</reference>
<keyword evidence="6 7" id="KW-0560">Oxidoreductase</keyword>
<name>R4YXT6_9ACTN</name>
<dbReference type="OrthoDB" id="9766796at2"/>
<dbReference type="Proteomes" id="UP000018291">
    <property type="component" value="Unassembled WGS sequence"/>
</dbReference>
<dbReference type="InterPro" id="IPR031656">
    <property type="entry name" value="DAO_C"/>
</dbReference>
<evidence type="ECO:0000256" key="7">
    <source>
        <dbReference type="RuleBase" id="RU361217"/>
    </source>
</evidence>
<dbReference type="InterPro" id="IPR036188">
    <property type="entry name" value="FAD/NAD-bd_sf"/>
</dbReference>
<dbReference type="HOGENOM" id="CLU_015740_5_1_11"/>
<dbReference type="GO" id="GO:0046168">
    <property type="term" value="P:glycerol-3-phosphate catabolic process"/>
    <property type="evidence" value="ECO:0007669"/>
    <property type="project" value="TreeGrafter"/>
</dbReference>
<dbReference type="SUPFAM" id="SSF51905">
    <property type="entry name" value="FAD/NAD(P)-binding domain"/>
    <property type="match status" value="1"/>
</dbReference>
<comment type="similarity">
    <text evidence="2 7">Belongs to the FAD-dependent glycerol-3-phosphate dehydrogenase family.</text>
</comment>
<keyword evidence="5" id="KW-0274">FAD</keyword>
<keyword evidence="11" id="KW-1185">Reference proteome</keyword>
<dbReference type="AlphaFoldDB" id="R4YXT6"/>
<dbReference type="EMBL" id="CANL01000009">
    <property type="protein sequence ID" value="CCM63113.1"/>
    <property type="molecule type" value="Genomic_DNA"/>
</dbReference>
<dbReference type="PRINTS" id="PR01001">
    <property type="entry name" value="FADG3PDH"/>
</dbReference>
<sequence length="569" mass="60196">MPTTSPTPQFSRPEALKALRSEQFDLVVIGGGITGAGVALDAAARGLRTALIEGDDFASGTSSKSSKLVHGGLRYLQQGDISLVYEALHERRRLLANAPHLVDIQPFLLPLFAKGGLIPKKLARSMGAAMWAYDATGGWRIGRFHQRIDTAEAVAHMPTLPADKLGGAYIYYDAAADDARLVLTVIRTAVLDHGATAANRVRALGIHKTPGHIIDGVEVEADGEHFTIATTAVVNAAGVFADDVRALDEAVHPNSIRPAKGIHVTVPWDRIRNDIGVILPVKGDRRSIFVMPWGDHTYIGTTDTTYDGPTDNPRCTADDVAYLLDAVNGWTGAGLTPADVTGTWAGLRPLVVEADQAAGRTADLSRHHRVLRSPSGMVTVTGGKLTTYRQMAADAVDKVVKSLLGSAGAKAPSRSPTARLRLRGAEGWEAVGDAAVGLGLDRSTGEHLARRYGGEANALLIALAAEPELAEPLVAGLPYLRIEARHAARHEMATTLTDVLSRRTRALLLDRAAARAAAPMVAADLATVLGWDDAEQARQVANFESVVDAELTAESGHDVPAGVPTGTRA</sequence>
<evidence type="ECO:0000256" key="5">
    <source>
        <dbReference type="ARBA" id="ARBA00022827"/>
    </source>
</evidence>
<dbReference type="PANTHER" id="PTHR11985:SF35">
    <property type="entry name" value="ANAEROBIC GLYCEROL-3-PHOSPHATE DEHYDROGENASE SUBUNIT A"/>
    <property type="match status" value="1"/>
</dbReference>
<evidence type="ECO:0000313" key="11">
    <source>
        <dbReference type="Proteomes" id="UP000018291"/>
    </source>
</evidence>
<keyword evidence="3 7" id="KW-0285">Flavoprotein</keyword>
<dbReference type="Gene3D" id="1.10.8.870">
    <property type="entry name" value="Alpha-glycerophosphate oxidase, cap domain"/>
    <property type="match status" value="1"/>
</dbReference>
<gene>
    <name evidence="10" type="ORF">BN381_170034</name>
</gene>